<accession>A0A9D1A1G4</accession>
<sequence>MKPNESTSLIRTQREQFHQSLLDNGVLTVNARGVATNADKDSRVSVAIARGIADLLLAERGERLAGQTSGSTFEECVMDFVRGTFPLLQHLRPGTWEVMKLGNRNRTKTSEFAQYEHLEYLRELTTENRRLAAMIGNDYMVAPDVVVYRQPCSDAEINAFLHAVEPGIATRASLRADNNARPLLHASISVKWTIRSDRAQNSRTEALNLIRNRKGHLPHIVVVTAEPVPNRLASLALGTGDIDCVYHFALYELIDSVSRFGNDEAKDTLETLLEGRRLKDISDLPLDLCV</sequence>
<dbReference type="Gene3D" id="3.40.50.10010">
    <property type="entry name" value="Type-2 restriction enzyme NgoMIV"/>
    <property type="match status" value="1"/>
</dbReference>
<reference evidence="1" key="2">
    <citation type="journal article" date="2021" name="PeerJ">
        <title>Extensive microbial diversity within the chicken gut microbiome revealed by metagenomics and culture.</title>
        <authorList>
            <person name="Gilroy R."/>
            <person name="Ravi A."/>
            <person name="Getino M."/>
            <person name="Pursley I."/>
            <person name="Horton D.L."/>
            <person name="Alikhan N.F."/>
            <person name="Baker D."/>
            <person name="Gharbi K."/>
            <person name="Hall N."/>
            <person name="Watson M."/>
            <person name="Adriaenssens E.M."/>
            <person name="Foster-Nyarko E."/>
            <person name="Jarju S."/>
            <person name="Secka A."/>
            <person name="Antonio M."/>
            <person name="Oren A."/>
            <person name="Chaudhuri R.R."/>
            <person name="La Ragione R."/>
            <person name="Hildebrand F."/>
            <person name="Pallen M.J."/>
        </authorList>
    </citation>
    <scope>NUCLEOTIDE SEQUENCE</scope>
    <source>
        <strain evidence="1">ChiGjej1B1-2707</strain>
    </source>
</reference>
<keyword evidence="1" id="KW-0540">Nuclease</keyword>
<protein>
    <submittedName>
        <fullName evidence="1">Type II restriction endonuclease</fullName>
    </submittedName>
</protein>
<dbReference type="SUPFAM" id="SSF52980">
    <property type="entry name" value="Restriction endonuclease-like"/>
    <property type="match status" value="1"/>
</dbReference>
<dbReference type="InterPro" id="IPR015105">
    <property type="entry name" value="NgoMIV"/>
</dbReference>
<evidence type="ECO:0000313" key="1">
    <source>
        <dbReference type="EMBL" id="HIR01318.1"/>
    </source>
</evidence>
<dbReference type="Proteomes" id="UP000824261">
    <property type="component" value="Unassembled WGS sequence"/>
</dbReference>
<comment type="caution">
    <text evidence="1">The sequence shown here is derived from an EMBL/GenBank/DDBJ whole genome shotgun (WGS) entry which is preliminary data.</text>
</comment>
<dbReference type="InterPro" id="IPR037083">
    <property type="entry name" value="NgoMIV_sf"/>
</dbReference>
<dbReference type="CDD" id="cd22340">
    <property type="entry name" value="NgoMIV-like"/>
    <property type="match status" value="1"/>
</dbReference>
<dbReference type="GO" id="GO:0009307">
    <property type="term" value="P:DNA restriction-modification system"/>
    <property type="evidence" value="ECO:0007669"/>
    <property type="project" value="InterPro"/>
</dbReference>
<dbReference type="Pfam" id="PF09015">
    <property type="entry name" value="NgoMIV_restric"/>
    <property type="match status" value="1"/>
</dbReference>
<organism evidence="1 2">
    <name type="scientific">Candidatus Aveggerthella stercoripullorum</name>
    <dbReference type="NCBI Taxonomy" id="2840688"/>
    <lineage>
        <taxon>Bacteria</taxon>
        <taxon>Bacillati</taxon>
        <taxon>Actinomycetota</taxon>
        <taxon>Coriobacteriia</taxon>
        <taxon>Eggerthellales</taxon>
        <taxon>Eggerthellaceae</taxon>
        <taxon>Eggerthellaceae incertae sedis</taxon>
        <taxon>Candidatus Aveggerthella</taxon>
    </lineage>
</organism>
<name>A0A9D1A1G4_9ACTN</name>
<dbReference type="AlphaFoldDB" id="A0A9D1A1G4"/>
<evidence type="ECO:0000313" key="2">
    <source>
        <dbReference type="Proteomes" id="UP000824261"/>
    </source>
</evidence>
<keyword evidence="1" id="KW-0255">Endonuclease</keyword>
<reference evidence="1" key="1">
    <citation type="submission" date="2020-10" db="EMBL/GenBank/DDBJ databases">
        <authorList>
            <person name="Gilroy R."/>
        </authorList>
    </citation>
    <scope>NUCLEOTIDE SEQUENCE</scope>
    <source>
        <strain evidence="1">ChiGjej1B1-2707</strain>
    </source>
</reference>
<dbReference type="EMBL" id="DVGB01000044">
    <property type="protein sequence ID" value="HIR01318.1"/>
    <property type="molecule type" value="Genomic_DNA"/>
</dbReference>
<dbReference type="GO" id="GO:0009036">
    <property type="term" value="F:type II site-specific deoxyribonuclease activity"/>
    <property type="evidence" value="ECO:0007669"/>
    <property type="project" value="InterPro"/>
</dbReference>
<gene>
    <name evidence="1" type="ORF">IAA69_03545</name>
</gene>
<proteinExistence type="predicted"/>
<dbReference type="InterPro" id="IPR011335">
    <property type="entry name" value="Restrct_endonuc-II-like"/>
</dbReference>
<keyword evidence="1" id="KW-0378">Hydrolase</keyword>